<proteinExistence type="predicted"/>
<dbReference type="Gene3D" id="2.110.10.10">
    <property type="entry name" value="Hemopexin-like domain"/>
    <property type="match status" value="1"/>
</dbReference>
<organism evidence="2 3">
    <name type="scientific">Streptomyces clavuligerus</name>
    <dbReference type="NCBI Taxonomy" id="1901"/>
    <lineage>
        <taxon>Bacteria</taxon>
        <taxon>Bacillati</taxon>
        <taxon>Actinomycetota</taxon>
        <taxon>Actinomycetes</taxon>
        <taxon>Kitasatosporales</taxon>
        <taxon>Streptomycetaceae</taxon>
        <taxon>Streptomyces</taxon>
    </lineage>
</organism>
<dbReference type="Proteomes" id="UP000002357">
    <property type="component" value="Chromosome"/>
</dbReference>
<feature type="compositionally biased region" description="Basic and acidic residues" evidence="1">
    <location>
        <begin position="928"/>
        <end position="946"/>
    </location>
</feature>
<protein>
    <submittedName>
        <fullName evidence="2">Uncharacterized protein</fullName>
    </submittedName>
</protein>
<dbReference type="InterPro" id="IPR036375">
    <property type="entry name" value="Hemopexin-like_dom_sf"/>
</dbReference>
<evidence type="ECO:0000256" key="1">
    <source>
        <dbReference type="SAM" id="MobiDB-lite"/>
    </source>
</evidence>
<gene>
    <name evidence="2" type="ORF">SCLAV_5506</name>
</gene>
<dbReference type="GeneID" id="93728103"/>
<dbReference type="RefSeq" id="WP_003962682.1">
    <property type="nucleotide sequence ID" value="NZ_CM000913.1"/>
</dbReference>
<name>E2Q1E7_STRCL</name>
<reference evidence="2 3" key="1">
    <citation type="journal article" date="2010" name="Genome Biol. Evol.">
        <title>The sequence of a 1.8-mb bacterial linear plasmid reveals a rich evolutionary reservoir of secondary metabolic pathways.</title>
        <authorList>
            <person name="Medema M.H."/>
            <person name="Trefzer A."/>
            <person name="Kovalchuk A."/>
            <person name="van den Berg M."/>
            <person name="Mueller U."/>
            <person name="Heijne W."/>
            <person name="Wu L."/>
            <person name="Alam M.T."/>
            <person name="Ronning C.M."/>
            <person name="Nierman W.C."/>
            <person name="Bovenberg R.A.L."/>
            <person name="Breitling R."/>
            <person name="Takano E."/>
        </authorList>
    </citation>
    <scope>NUCLEOTIDE SEQUENCE [LARGE SCALE GENOMIC DNA]</scope>
    <source>
        <strain evidence="3">ATCC 27064 / DSM 738 / JCM 4710 / NBRC 13307 / NCIMB 12785 / NRRL 3585 / VKM Ac-602</strain>
    </source>
</reference>
<dbReference type="eggNOG" id="ENOG502Z9P2">
    <property type="taxonomic scope" value="Bacteria"/>
</dbReference>
<feature type="region of interest" description="Disordered" evidence="1">
    <location>
        <begin position="924"/>
        <end position="946"/>
    </location>
</feature>
<evidence type="ECO:0000313" key="2">
    <source>
        <dbReference type="EMBL" id="EFG10573.1"/>
    </source>
</evidence>
<dbReference type="OrthoDB" id="827535at2"/>
<sequence>MAFMRYKATGYSWVLGRPDGDWFLFGRGEDGALARPGGTDTGPLDRLDPRLAARSERYREYSEGALTLPDRDGSWQSLFFRGERCEWYDWDRGVVRECPWTELGTWGTALPAGYRSQIDALLQGADGEDGTWRTHLFKGPRVLTLDWRTGVVAERLVTEGPDPSGCAGWAGLPPAFRGDLDHVADHRPAADGTRRSLLVKGGHAVLLDWERGVLAEGAPDRLQDGVLTALPDFCRTPYRTTTGRWTTVPEESGGRTVEVRVDIDGERPLLTVSGDLYERTPTGTAYVDSFRAEALTVERTAGLDTITQSGVHWANGCPLTELTLRLPRVAATDPAADGPGTVSEAAVPDGTGFLGLSGSGRFLSQPLLRTGTALRTVELTTQALEGAAVFEEYKTSSGPAPSFRRGRTLTLASAYAEAGVEIRATGRVGIIARPTGDPAPPGSPLAWSDAELHAAVCDHAGRQRDLPGWRLWMFVATRHAELSAGGVMFDRVGSHGQGVALLADELRPGGGDSTAHELFSYVHQLGHALGLPHSWLKRFSRPHTPMDPGGGHADLSWMNCPHGYDNGGGHRGARDFFADFAHRFTDDELRHLRHAFHRRVVPGGDGFLTGAALESLDALAAGETFAHPPADESGLALTVGGKRAFAYGEPVMAELRLSRTGRRGDVPVAGTIGPRNDRTVVAVTGPSGRTRIFRPLARVCAGPGAEERGALLTERRPAVYESVYLGYGSDGLYFAEPGLYRVTAVHHSLDGSRVAAPTRTLRVRAPLDRTDQEVGELMTGDEQGALLALLGSDAPRLDGGNTALREVVERHGRHPLAVYARLVRGANAGRHFQTVTDGRLWIRPPDVKDAVAQLTHAVAVSRDDSGSAGGAGLDHLTLNAAMRRLALVHGRAGDLERADTVLDRLVSHFHAQGVPRHVQLHIQQQAARTREAIRRDAGEQPDPERP</sequence>
<dbReference type="EMBL" id="CM000913">
    <property type="protein sequence ID" value="EFG10573.1"/>
    <property type="molecule type" value="Genomic_DNA"/>
</dbReference>
<accession>E2Q1E7</accession>
<dbReference type="AlphaFoldDB" id="E2Q1E7"/>
<dbReference type="KEGG" id="sclf:BB341_01015"/>
<dbReference type="STRING" id="1901.BB341_01015"/>
<keyword evidence="3" id="KW-1185">Reference proteome</keyword>
<evidence type="ECO:0000313" key="3">
    <source>
        <dbReference type="Proteomes" id="UP000002357"/>
    </source>
</evidence>